<reference evidence="2" key="1">
    <citation type="submission" date="2023-03" db="EMBL/GenBank/DDBJ databases">
        <title>Massive genome expansion in bonnet fungi (Mycena s.s.) driven by repeated elements and novel gene families across ecological guilds.</title>
        <authorList>
            <consortium name="Lawrence Berkeley National Laboratory"/>
            <person name="Harder C.B."/>
            <person name="Miyauchi S."/>
            <person name="Viragh M."/>
            <person name="Kuo A."/>
            <person name="Thoen E."/>
            <person name="Andreopoulos B."/>
            <person name="Lu D."/>
            <person name="Skrede I."/>
            <person name="Drula E."/>
            <person name="Henrissat B."/>
            <person name="Morin E."/>
            <person name="Kohler A."/>
            <person name="Barry K."/>
            <person name="LaButti K."/>
            <person name="Morin E."/>
            <person name="Salamov A."/>
            <person name="Lipzen A."/>
            <person name="Mereny Z."/>
            <person name="Hegedus B."/>
            <person name="Baldrian P."/>
            <person name="Stursova M."/>
            <person name="Weitz H."/>
            <person name="Taylor A."/>
            <person name="Grigoriev I.V."/>
            <person name="Nagy L.G."/>
            <person name="Martin F."/>
            <person name="Kauserud H."/>
        </authorList>
    </citation>
    <scope>NUCLEOTIDE SEQUENCE</scope>
    <source>
        <strain evidence="2">CBHHK002</strain>
    </source>
</reference>
<dbReference type="AlphaFoldDB" id="A0AAD7ELT6"/>
<keyword evidence="1" id="KW-0472">Membrane</keyword>
<keyword evidence="1" id="KW-0812">Transmembrane</keyword>
<dbReference type="EMBL" id="JARIHO010000029">
    <property type="protein sequence ID" value="KAJ7337712.1"/>
    <property type="molecule type" value="Genomic_DNA"/>
</dbReference>
<evidence type="ECO:0000313" key="2">
    <source>
        <dbReference type="EMBL" id="KAJ7337712.1"/>
    </source>
</evidence>
<evidence type="ECO:0000313" key="3">
    <source>
        <dbReference type="Proteomes" id="UP001218218"/>
    </source>
</evidence>
<protein>
    <submittedName>
        <fullName evidence="2">Uncharacterized protein</fullName>
    </submittedName>
</protein>
<keyword evidence="3" id="KW-1185">Reference proteome</keyword>
<organism evidence="2 3">
    <name type="scientific">Mycena albidolilacea</name>
    <dbReference type="NCBI Taxonomy" id="1033008"/>
    <lineage>
        <taxon>Eukaryota</taxon>
        <taxon>Fungi</taxon>
        <taxon>Dikarya</taxon>
        <taxon>Basidiomycota</taxon>
        <taxon>Agaricomycotina</taxon>
        <taxon>Agaricomycetes</taxon>
        <taxon>Agaricomycetidae</taxon>
        <taxon>Agaricales</taxon>
        <taxon>Marasmiineae</taxon>
        <taxon>Mycenaceae</taxon>
        <taxon>Mycena</taxon>
    </lineage>
</organism>
<feature type="transmembrane region" description="Helical" evidence="1">
    <location>
        <begin position="55"/>
        <end position="73"/>
    </location>
</feature>
<accession>A0AAD7ELT6</accession>
<dbReference type="Proteomes" id="UP001218218">
    <property type="component" value="Unassembled WGS sequence"/>
</dbReference>
<evidence type="ECO:0000256" key="1">
    <source>
        <dbReference type="SAM" id="Phobius"/>
    </source>
</evidence>
<keyword evidence="1" id="KW-1133">Transmembrane helix</keyword>
<name>A0AAD7ELT6_9AGAR</name>
<sequence length="108" mass="11464">MSVLLLPASSDDVVVLLPADDPLHSDAVRAYVTLSSSSSAVGAVGSSYTLRRTPVHFGITLAAVTIPLVFNFFSSRAMLLCAIQCRKSVLGPQNIGIWSPFVVLLIFS</sequence>
<gene>
    <name evidence="2" type="ORF">DFH08DRAFT_1082836</name>
</gene>
<comment type="caution">
    <text evidence="2">The sequence shown here is derived from an EMBL/GenBank/DDBJ whole genome shotgun (WGS) entry which is preliminary data.</text>
</comment>
<proteinExistence type="predicted"/>